<evidence type="ECO:0000313" key="3">
    <source>
        <dbReference type="Proteomes" id="UP000322524"/>
    </source>
</evidence>
<gene>
    <name evidence="2" type="ORF">FZC76_02205</name>
</gene>
<evidence type="ECO:0000256" key="1">
    <source>
        <dbReference type="ARBA" id="ARBA00005721"/>
    </source>
</evidence>
<evidence type="ECO:0000313" key="2">
    <source>
        <dbReference type="EMBL" id="TYS70728.1"/>
    </source>
</evidence>
<sequence>MMLVLKKGQEEMSNMLLQTVISICVSDIGDIKLLPPRSVGKLYSFINRDQINHAVINQNDENKLRIELFVAVVYNKCIPQKCKELQALIKKEIEVITGETVSEINIHVDHIWIKQSLKKKGEASPL</sequence>
<dbReference type="OrthoDB" id="2886526at2"/>
<organism evidence="2 3">
    <name type="scientific">Sutcliffiella horikoshii</name>
    <dbReference type="NCBI Taxonomy" id="79883"/>
    <lineage>
        <taxon>Bacteria</taxon>
        <taxon>Bacillati</taxon>
        <taxon>Bacillota</taxon>
        <taxon>Bacilli</taxon>
        <taxon>Bacillales</taxon>
        <taxon>Bacillaceae</taxon>
        <taxon>Sutcliffiella</taxon>
    </lineage>
</organism>
<protein>
    <submittedName>
        <fullName evidence="2">Asp23/Gls24 family envelope stress response protein</fullName>
    </submittedName>
</protein>
<dbReference type="AlphaFoldDB" id="A0A5D4T7R5"/>
<dbReference type="InterPro" id="IPR005531">
    <property type="entry name" value="Asp23"/>
</dbReference>
<accession>A0A5D4T7R5</accession>
<proteinExistence type="inferred from homology"/>
<dbReference type="Proteomes" id="UP000322524">
    <property type="component" value="Unassembled WGS sequence"/>
</dbReference>
<dbReference type="PANTHER" id="PTHR34297">
    <property type="entry name" value="HYPOTHETICAL CYTOSOLIC PROTEIN-RELATED"/>
    <property type="match status" value="1"/>
</dbReference>
<name>A0A5D4T7R5_9BACI</name>
<comment type="similarity">
    <text evidence="1">Belongs to the asp23 family.</text>
</comment>
<dbReference type="Pfam" id="PF03780">
    <property type="entry name" value="Asp23"/>
    <property type="match status" value="1"/>
</dbReference>
<reference evidence="2 3" key="1">
    <citation type="submission" date="2019-08" db="EMBL/GenBank/DDBJ databases">
        <title>Bacillus genomes from the desert of Cuatro Cienegas, Coahuila.</title>
        <authorList>
            <person name="Olmedo-Alvarez G."/>
        </authorList>
    </citation>
    <scope>NUCLEOTIDE SEQUENCE [LARGE SCALE GENOMIC DNA]</scope>
    <source>
        <strain evidence="2 3">CH28_1T</strain>
    </source>
</reference>
<dbReference type="EMBL" id="VTEV01000001">
    <property type="protein sequence ID" value="TYS70728.1"/>
    <property type="molecule type" value="Genomic_DNA"/>
</dbReference>
<dbReference type="RefSeq" id="WP_148986640.1">
    <property type="nucleotide sequence ID" value="NZ_VTEV01000001.1"/>
</dbReference>
<comment type="caution">
    <text evidence="2">The sequence shown here is derived from an EMBL/GenBank/DDBJ whole genome shotgun (WGS) entry which is preliminary data.</text>
</comment>